<evidence type="ECO:0000313" key="2">
    <source>
        <dbReference type="Proteomes" id="UP000078492"/>
    </source>
</evidence>
<dbReference type="STRING" id="471704.A0A151IWI9"/>
<gene>
    <name evidence="1" type="ORF">ALC57_15687</name>
</gene>
<dbReference type="Proteomes" id="UP000078492">
    <property type="component" value="Unassembled WGS sequence"/>
</dbReference>
<evidence type="ECO:0000313" key="1">
    <source>
        <dbReference type="EMBL" id="KYN12143.1"/>
    </source>
</evidence>
<proteinExistence type="predicted"/>
<dbReference type="AlphaFoldDB" id="A0A151IWI9"/>
<organism evidence="1 2">
    <name type="scientific">Trachymyrmex cornetzi</name>
    <dbReference type="NCBI Taxonomy" id="471704"/>
    <lineage>
        <taxon>Eukaryota</taxon>
        <taxon>Metazoa</taxon>
        <taxon>Ecdysozoa</taxon>
        <taxon>Arthropoda</taxon>
        <taxon>Hexapoda</taxon>
        <taxon>Insecta</taxon>
        <taxon>Pterygota</taxon>
        <taxon>Neoptera</taxon>
        <taxon>Endopterygota</taxon>
        <taxon>Hymenoptera</taxon>
        <taxon>Apocrita</taxon>
        <taxon>Aculeata</taxon>
        <taxon>Formicoidea</taxon>
        <taxon>Formicidae</taxon>
        <taxon>Myrmicinae</taxon>
        <taxon>Trachymyrmex</taxon>
    </lineage>
</organism>
<name>A0A151IWI9_9HYME</name>
<evidence type="ECO:0008006" key="3">
    <source>
        <dbReference type="Google" id="ProtNLM"/>
    </source>
</evidence>
<accession>A0A151IWI9</accession>
<reference evidence="1 2" key="1">
    <citation type="submission" date="2015-09" db="EMBL/GenBank/DDBJ databases">
        <title>Trachymyrmex cornetzi WGS genome.</title>
        <authorList>
            <person name="Nygaard S."/>
            <person name="Hu H."/>
            <person name="Boomsma J."/>
            <person name="Zhang G."/>
        </authorList>
    </citation>
    <scope>NUCLEOTIDE SEQUENCE [LARGE SCALE GENOMIC DNA]</scope>
    <source>
        <strain evidence="1">Tcor2-1</strain>
        <tissue evidence="1">Whole body</tissue>
    </source>
</reference>
<dbReference type="EMBL" id="KQ980858">
    <property type="protein sequence ID" value="KYN12143.1"/>
    <property type="molecule type" value="Genomic_DNA"/>
</dbReference>
<sequence>MELTRENFRAMIYYDFRRGLSRQECIDQLTSTFDDKAPSCALAKDSHKILPNFWGMHDEDSPVVNYRKLCTGTRSIMPPFVRSYCISILKKLCTGTRSIMPPFVNLDEDMISIDNCEKETLSIIVMEYIDTLDQDDYSVKRMKRFFKGTFHDAYMKNFLSRLRIIGDIMLNSNLNELHS</sequence>
<protein>
    <recommendedName>
        <fullName evidence="3">Mos1 transposase HTH domain-containing protein</fullName>
    </recommendedName>
</protein>
<keyword evidence="2" id="KW-1185">Reference proteome</keyword>